<dbReference type="AlphaFoldDB" id="A0A2H1VZP3"/>
<dbReference type="EMBL" id="ODYU01005440">
    <property type="protein sequence ID" value="SOQ46300.1"/>
    <property type="molecule type" value="Genomic_DNA"/>
</dbReference>
<sequence length="102" mass="11112">MALATVPKYRKLTKFNKHGRAAHAPNSCATIGNLVKDARAHAIARKMDAVVVARIFMSCPCRAEGSSRVARLRPPSTAAPLKYKQILHNSELQLAFMVISLG</sequence>
<organism evidence="1">
    <name type="scientific">Spodoptera frugiperda</name>
    <name type="common">Fall armyworm</name>
    <dbReference type="NCBI Taxonomy" id="7108"/>
    <lineage>
        <taxon>Eukaryota</taxon>
        <taxon>Metazoa</taxon>
        <taxon>Ecdysozoa</taxon>
        <taxon>Arthropoda</taxon>
        <taxon>Hexapoda</taxon>
        <taxon>Insecta</taxon>
        <taxon>Pterygota</taxon>
        <taxon>Neoptera</taxon>
        <taxon>Endopterygota</taxon>
        <taxon>Lepidoptera</taxon>
        <taxon>Glossata</taxon>
        <taxon>Ditrysia</taxon>
        <taxon>Noctuoidea</taxon>
        <taxon>Noctuidae</taxon>
        <taxon>Amphipyrinae</taxon>
        <taxon>Spodoptera</taxon>
    </lineage>
</organism>
<name>A0A2H1VZP3_SPOFR</name>
<evidence type="ECO:0000313" key="1">
    <source>
        <dbReference type="EMBL" id="SOQ46300.1"/>
    </source>
</evidence>
<accession>A0A2H1VZP3</accession>
<protein>
    <submittedName>
        <fullName evidence="1">SFRICE_000605</fullName>
    </submittedName>
</protein>
<proteinExistence type="predicted"/>
<reference evidence="1" key="1">
    <citation type="submission" date="2016-07" db="EMBL/GenBank/DDBJ databases">
        <authorList>
            <person name="Bretaudeau A."/>
        </authorList>
    </citation>
    <scope>NUCLEOTIDE SEQUENCE</scope>
    <source>
        <strain evidence="1">Rice</strain>
        <tissue evidence="1">Whole body</tissue>
    </source>
</reference>
<gene>
    <name evidence="1" type="ORF">SFRICE_000605</name>
</gene>